<keyword evidence="13" id="KW-1185">Reference proteome</keyword>
<keyword evidence="3" id="KW-0222">Digestion</keyword>
<dbReference type="InterPro" id="IPR043504">
    <property type="entry name" value="Peptidase_S1_PA_chymotrypsin"/>
</dbReference>
<dbReference type="EMBL" id="JBJJXI010000166">
    <property type="protein sequence ID" value="KAL3384968.1"/>
    <property type="molecule type" value="Genomic_DNA"/>
</dbReference>
<evidence type="ECO:0000256" key="1">
    <source>
        <dbReference type="ARBA" id="ARBA00007664"/>
    </source>
</evidence>
<dbReference type="SMART" id="SM00020">
    <property type="entry name" value="Tryp_SPc"/>
    <property type="match status" value="1"/>
</dbReference>
<feature type="domain" description="Peptidase S1" evidence="11">
    <location>
        <begin position="32"/>
        <end position="256"/>
    </location>
</feature>
<dbReference type="SUPFAM" id="SSF50494">
    <property type="entry name" value="Trypsin-like serine proteases"/>
    <property type="match status" value="1"/>
</dbReference>
<keyword evidence="5" id="KW-0720">Serine protease</keyword>
<evidence type="ECO:0000256" key="4">
    <source>
        <dbReference type="ARBA" id="ARBA00022801"/>
    </source>
</evidence>
<feature type="signal peptide" evidence="10">
    <location>
        <begin position="1"/>
        <end position="19"/>
    </location>
</feature>
<dbReference type="GO" id="GO:0004252">
    <property type="term" value="F:serine-type endopeptidase activity"/>
    <property type="evidence" value="ECO:0007669"/>
    <property type="project" value="UniProtKB-EC"/>
</dbReference>
<evidence type="ECO:0000256" key="6">
    <source>
        <dbReference type="ARBA" id="ARBA00023145"/>
    </source>
</evidence>
<evidence type="ECO:0000256" key="10">
    <source>
        <dbReference type="SAM" id="SignalP"/>
    </source>
</evidence>
<evidence type="ECO:0000256" key="3">
    <source>
        <dbReference type="ARBA" id="ARBA00022757"/>
    </source>
</evidence>
<sequence length="338" mass="38528">MPKMKNFIYLSLLVIGVSSFYIDDDPMDKDKIVGGKIAAIKKFPYQAQLIVKDRMLCGAAIISEYWLVTAGHCAFRTQFLLPRKILTGTRYNRRGGHLREIDYIVEHPHYTNETDDNDIALIKLKEPIKFDEKQQPIPLTDRRVKVGDKVLVSGFGWEAENARRTSKQLLKATVYASDLESCRRLYLLTHDTITRNMFCAWAYGRDSCQGDSGGPAVVNGKLAGIVSFGDDCASLVFPGVYTQVYNYLAWIDEVTGEKNKTGVELYNEPNVQKDPKVVENEKEEKEEMEMEIPEEGKEMEEYVDVDDSVEDYYEDESTTSSFGTIAKKFFSFFNQLKS</sequence>
<keyword evidence="6" id="KW-0865">Zymogen</keyword>
<comment type="similarity">
    <text evidence="1">Belongs to the peptidase S1 family.</text>
</comment>
<dbReference type="Gene3D" id="2.40.10.10">
    <property type="entry name" value="Trypsin-like serine proteases"/>
    <property type="match status" value="1"/>
</dbReference>
<dbReference type="GO" id="GO:0007586">
    <property type="term" value="P:digestion"/>
    <property type="evidence" value="ECO:0007669"/>
    <property type="project" value="UniProtKB-KW"/>
</dbReference>
<name>A0ABD2VWM4_9HYME</name>
<dbReference type="FunFam" id="2.40.10.10:FF:000034">
    <property type="entry name" value="Eupolytin"/>
    <property type="match status" value="1"/>
</dbReference>
<protein>
    <recommendedName>
        <fullName evidence="9">trypsin</fullName>
        <ecNumber evidence="9">3.4.21.4</ecNumber>
    </recommendedName>
</protein>
<keyword evidence="10" id="KW-0732">Signal</keyword>
<dbReference type="GO" id="GO:0006508">
    <property type="term" value="P:proteolysis"/>
    <property type="evidence" value="ECO:0007669"/>
    <property type="project" value="UniProtKB-KW"/>
</dbReference>
<dbReference type="InterPro" id="IPR050430">
    <property type="entry name" value="Peptidase_S1"/>
</dbReference>
<dbReference type="InterPro" id="IPR009003">
    <property type="entry name" value="Peptidase_S1_PA"/>
</dbReference>
<dbReference type="CDD" id="cd00190">
    <property type="entry name" value="Tryp_SPc"/>
    <property type="match status" value="1"/>
</dbReference>
<evidence type="ECO:0000313" key="12">
    <source>
        <dbReference type="EMBL" id="KAL3384968.1"/>
    </source>
</evidence>
<evidence type="ECO:0000256" key="2">
    <source>
        <dbReference type="ARBA" id="ARBA00022670"/>
    </source>
</evidence>
<feature type="chain" id="PRO_5044775705" description="trypsin" evidence="10">
    <location>
        <begin position="20"/>
        <end position="338"/>
    </location>
</feature>
<dbReference type="InterPro" id="IPR001314">
    <property type="entry name" value="Peptidase_S1A"/>
</dbReference>
<dbReference type="PROSITE" id="PS00134">
    <property type="entry name" value="TRYPSIN_HIS"/>
    <property type="match status" value="1"/>
</dbReference>
<dbReference type="EC" id="3.4.21.4" evidence="9"/>
<evidence type="ECO:0000256" key="8">
    <source>
        <dbReference type="ARBA" id="ARBA00036320"/>
    </source>
</evidence>
<evidence type="ECO:0000313" key="13">
    <source>
        <dbReference type="Proteomes" id="UP001627154"/>
    </source>
</evidence>
<dbReference type="InterPro" id="IPR001254">
    <property type="entry name" value="Trypsin_dom"/>
</dbReference>
<keyword evidence="4" id="KW-0378">Hydrolase</keyword>
<keyword evidence="7" id="KW-1015">Disulfide bond</keyword>
<gene>
    <name evidence="12" type="ORF">TKK_019368</name>
</gene>
<evidence type="ECO:0000256" key="9">
    <source>
        <dbReference type="ARBA" id="ARBA00038868"/>
    </source>
</evidence>
<comment type="caution">
    <text evidence="12">The sequence shown here is derived from an EMBL/GenBank/DDBJ whole genome shotgun (WGS) entry which is preliminary data.</text>
</comment>
<dbReference type="PANTHER" id="PTHR24276:SF97">
    <property type="entry name" value="GH13245P2-RELATED"/>
    <property type="match status" value="1"/>
</dbReference>
<dbReference type="PANTHER" id="PTHR24276">
    <property type="entry name" value="POLYSERASE-RELATED"/>
    <property type="match status" value="1"/>
</dbReference>
<dbReference type="Pfam" id="PF00089">
    <property type="entry name" value="Trypsin"/>
    <property type="match status" value="1"/>
</dbReference>
<dbReference type="PRINTS" id="PR00722">
    <property type="entry name" value="CHYMOTRYPSIN"/>
</dbReference>
<reference evidence="12 13" key="1">
    <citation type="journal article" date="2024" name="bioRxiv">
        <title>A reference genome for Trichogramma kaykai: A tiny desert-dwelling parasitoid wasp with competing sex-ratio distorters.</title>
        <authorList>
            <person name="Culotta J."/>
            <person name="Lindsey A.R."/>
        </authorList>
    </citation>
    <scope>NUCLEOTIDE SEQUENCE [LARGE SCALE GENOMIC DNA]</scope>
    <source>
        <strain evidence="12 13">KSX58</strain>
    </source>
</reference>
<organism evidence="12 13">
    <name type="scientific">Trichogramma kaykai</name>
    <dbReference type="NCBI Taxonomy" id="54128"/>
    <lineage>
        <taxon>Eukaryota</taxon>
        <taxon>Metazoa</taxon>
        <taxon>Ecdysozoa</taxon>
        <taxon>Arthropoda</taxon>
        <taxon>Hexapoda</taxon>
        <taxon>Insecta</taxon>
        <taxon>Pterygota</taxon>
        <taxon>Neoptera</taxon>
        <taxon>Endopterygota</taxon>
        <taxon>Hymenoptera</taxon>
        <taxon>Apocrita</taxon>
        <taxon>Proctotrupomorpha</taxon>
        <taxon>Chalcidoidea</taxon>
        <taxon>Trichogrammatidae</taxon>
        <taxon>Trichogramma</taxon>
    </lineage>
</organism>
<evidence type="ECO:0000256" key="7">
    <source>
        <dbReference type="ARBA" id="ARBA00023157"/>
    </source>
</evidence>
<evidence type="ECO:0000256" key="5">
    <source>
        <dbReference type="ARBA" id="ARBA00022825"/>
    </source>
</evidence>
<proteinExistence type="inferred from homology"/>
<dbReference type="PROSITE" id="PS50240">
    <property type="entry name" value="TRYPSIN_DOM"/>
    <property type="match status" value="1"/>
</dbReference>
<dbReference type="Proteomes" id="UP001627154">
    <property type="component" value="Unassembled WGS sequence"/>
</dbReference>
<comment type="catalytic activity">
    <reaction evidence="8">
        <text>Preferential cleavage: Arg-|-Xaa, Lys-|-Xaa.</text>
        <dbReference type="EC" id="3.4.21.4"/>
    </reaction>
</comment>
<dbReference type="InterPro" id="IPR018114">
    <property type="entry name" value="TRYPSIN_HIS"/>
</dbReference>
<keyword evidence="2" id="KW-0645">Protease</keyword>
<accession>A0ABD2VWM4</accession>
<evidence type="ECO:0000259" key="11">
    <source>
        <dbReference type="PROSITE" id="PS50240"/>
    </source>
</evidence>
<dbReference type="AlphaFoldDB" id="A0ABD2VWM4"/>